<name>A0A0C3KKQ5_PISTI</name>
<dbReference type="AlphaFoldDB" id="A0A0C3KKQ5"/>
<dbReference type="HOGENOM" id="CLU_087383_0_0_1"/>
<reference evidence="3" key="2">
    <citation type="submission" date="2015-01" db="EMBL/GenBank/DDBJ databases">
        <title>Evolutionary Origins and Diversification of the Mycorrhizal Mutualists.</title>
        <authorList>
            <consortium name="DOE Joint Genome Institute"/>
            <consortium name="Mycorrhizal Genomics Consortium"/>
            <person name="Kohler A."/>
            <person name="Kuo A."/>
            <person name="Nagy L.G."/>
            <person name="Floudas D."/>
            <person name="Copeland A."/>
            <person name="Barry K.W."/>
            <person name="Cichocki N."/>
            <person name="Veneault-Fourrey C."/>
            <person name="LaButti K."/>
            <person name="Lindquist E.A."/>
            <person name="Lipzen A."/>
            <person name="Lundell T."/>
            <person name="Morin E."/>
            <person name="Murat C."/>
            <person name="Riley R."/>
            <person name="Ohm R."/>
            <person name="Sun H."/>
            <person name="Tunlid A."/>
            <person name="Henrissat B."/>
            <person name="Grigoriev I.V."/>
            <person name="Hibbett D.S."/>
            <person name="Martin F."/>
        </authorList>
    </citation>
    <scope>NUCLEOTIDE SEQUENCE [LARGE SCALE GENOMIC DNA]</scope>
    <source>
        <strain evidence="3">Marx 270</strain>
    </source>
</reference>
<keyword evidence="1" id="KW-0812">Transmembrane</keyword>
<evidence type="ECO:0000313" key="3">
    <source>
        <dbReference type="Proteomes" id="UP000054217"/>
    </source>
</evidence>
<organism evidence="2 3">
    <name type="scientific">Pisolithus tinctorius Marx 270</name>
    <dbReference type="NCBI Taxonomy" id="870435"/>
    <lineage>
        <taxon>Eukaryota</taxon>
        <taxon>Fungi</taxon>
        <taxon>Dikarya</taxon>
        <taxon>Basidiomycota</taxon>
        <taxon>Agaricomycotina</taxon>
        <taxon>Agaricomycetes</taxon>
        <taxon>Agaricomycetidae</taxon>
        <taxon>Boletales</taxon>
        <taxon>Sclerodermatineae</taxon>
        <taxon>Pisolithaceae</taxon>
        <taxon>Pisolithus</taxon>
    </lineage>
</organism>
<dbReference type="Gene3D" id="1.20.140.150">
    <property type="match status" value="1"/>
</dbReference>
<evidence type="ECO:0000256" key="1">
    <source>
        <dbReference type="SAM" id="Phobius"/>
    </source>
</evidence>
<dbReference type="InParanoid" id="A0A0C3KKQ5"/>
<keyword evidence="1" id="KW-0472">Membrane</keyword>
<gene>
    <name evidence="2" type="ORF">M404DRAFT_236679</name>
</gene>
<accession>A0A0C3KKQ5</accession>
<evidence type="ECO:0000313" key="2">
    <source>
        <dbReference type="EMBL" id="KIO10182.1"/>
    </source>
</evidence>
<keyword evidence="1" id="KW-1133">Transmembrane helix</keyword>
<feature type="transmembrane region" description="Helical" evidence="1">
    <location>
        <begin position="101"/>
        <end position="121"/>
    </location>
</feature>
<feature type="transmembrane region" description="Helical" evidence="1">
    <location>
        <begin position="133"/>
        <end position="153"/>
    </location>
</feature>
<sequence length="215" mass="24324">MRKTSYALTFIAVIPLLIFNILSARLPDWLVATHTVDDTRVTVRYGLMERCERITFEAPDPSNVTHSDYSGYECRHFPLREQDKCETENKIFCAAWVSAQYFTELGIGFAATALVTLLFGVSTHSRRRRVWRAVAGLVVLHAVFQLTTFILVAELYRMNRFPGFDHAKPGSGFVLNAVSWLVGFGVAYGVIYTGVAADRGYRWAAGNRYYYSIRG</sequence>
<dbReference type="OrthoDB" id="61370at2759"/>
<keyword evidence="3" id="KW-1185">Reference proteome</keyword>
<protein>
    <submittedName>
        <fullName evidence="2">Uncharacterized protein</fullName>
    </submittedName>
</protein>
<dbReference type="Proteomes" id="UP000054217">
    <property type="component" value="Unassembled WGS sequence"/>
</dbReference>
<proteinExistence type="predicted"/>
<dbReference type="EMBL" id="KN831953">
    <property type="protein sequence ID" value="KIO10182.1"/>
    <property type="molecule type" value="Genomic_DNA"/>
</dbReference>
<feature type="transmembrane region" description="Helical" evidence="1">
    <location>
        <begin position="173"/>
        <end position="195"/>
    </location>
</feature>
<reference evidence="2 3" key="1">
    <citation type="submission" date="2014-04" db="EMBL/GenBank/DDBJ databases">
        <authorList>
            <consortium name="DOE Joint Genome Institute"/>
            <person name="Kuo A."/>
            <person name="Kohler A."/>
            <person name="Costa M.D."/>
            <person name="Nagy L.G."/>
            <person name="Floudas D."/>
            <person name="Copeland A."/>
            <person name="Barry K.W."/>
            <person name="Cichocki N."/>
            <person name="Veneault-Fourrey C."/>
            <person name="LaButti K."/>
            <person name="Lindquist E.A."/>
            <person name="Lipzen A."/>
            <person name="Lundell T."/>
            <person name="Morin E."/>
            <person name="Murat C."/>
            <person name="Sun H."/>
            <person name="Tunlid A."/>
            <person name="Henrissat B."/>
            <person name="Grigoriev I.V."/>
            <person name="Hibbett D.S."/>
            <person name="Martin F."/>
            <person name="Nordberg H.P."/>
            <person name="Cantor M.N."/>
            <person name="Hua S.X."/>
        </authorList>
    </citation>
    <scope>NUCLEOTIDE SEQUENCE [LARGE SCALE GENOMIC DNA]</scope>
    <source>
        <strain evidence="2 3">Marx 270</strain>
    </source>
</reference>